<reference evidence="3" key="1">
    <citation type="submission" date="2016-10" db="EMBL/GenBank/DDBJ databases">
        <authorList>
            <person name="Varghese N."/>
            <person name="Submissions S."/>
        </authorList>
    </citation>
    <scope>NUCLEOTIDE SEQUENCE [LARGE SCALE GENOMIC DNA]</scope>
    <source>
        <strain evidence="3">CGMCC 1.7062</strain>
    </source>
</reference>
<evidence type="ECO:0008006" key="4">
    <source>
        <dbReference type="Google" id="ProtNLM"/>
    </source>
</evidence>
<sequence>MIKSTLHIGSGLVFICFALSVSATEFDTENPRCKPSQQRQVSNGHIDLNLTFCNRLTLHNGEQVVWTSNYISPYEVAAERWLQVLTAVDGVEHHSLGINVYVVPLADANGMAGPESEIDVNWRLIPTQGSVFIGSHTYEPEFDNIEFRANILHEMGHVFGVGAYSMDYTRHDKQFGKVFLVRDSQAVKQFNQQYSVNYSELPISDDGGHLYDSKWAEDKPRYNQNGQPVPDMTEELMANGAKIGPVTLGLLDDLGYQVDYSKGDRY</sequence>
<keyword evidence="1" id="KW-0732">Signal</keyword>
<feature type="signal peptide" evidence="1">
    <location>
        <begin position="1"/>
        <end position="23"/>
    </location>
</feature>
<dbReference type="AlphaFoldDB" id="A0A1H5USF6"/>
<proteinExistence type="predicted"/>
<dbReference type="SUPFAM" id="SSF55486">
    <property type="entry name" value="Metalloproteases ('zincins'), catalytic domain"/>
    <property type="match status" value="1"/>
</dbReference>
<feature type="chain" id="PRO_5009286468" description="Leishmanolysin" evidence="1">
    <location>
        <begin position="24"/>
        <end position="266"/>
    </location>
</feature>
<dbReference type="Proteomes" id="UP000236721">
    <property type="component" value="Unassembled WGS sequence"/>
</dbReference>
<gene>
    <name evidence="2" type="ORF">SAMN04488244_103308</name>
</gene>
<evidence type="ECO:0000313" key="2">
    <source>
        <dbReference type="EMBL" id="SEF77946.1"/>
    </source>
</evidence>
<accession>A0A1H5USF6</accession>
<organism evidence="2 3">
    <name type="scientific">Vibrio hangzhouensis</name>
    <dbReference type="NCBI Taxonomy" id="462991"/>
    <lineage>
        <taxon>Bacteria</taxon>
        <taxon>Pseudomonadati</taxon>
        <taxon>Pseudomonadota</taxon>
        <taxon>Gammaproteobacteria</taxon>
        <taxon>Vibrionales</taxon>
        <taxon>Vibrionaceae</taxon>
        <taxon>Vibrio</taxon>
    </lineage>
</organism>
<name>A0A1H5USF6_9VIBR</name>
<evidence type="ECO:0000256" key="1">
    <source>
        <dbReference type="SAM" id="SignalP"/>
    </source>
</evidence>
<dbReference type="EMBL" id="FNVG01000003">
    <property type="protein sequence ID" value="SEF77946.1"/>
    <property type="molecule type" value="Genomic_DNA"/>
</dbReference>
<protein>
    <recommendedName>
        <fullName evidence="4">Leishmanolysin</fullName>
    </recommendedName>
</protein>
<keyword evidence="3" id="KW-1185">Reference proteome</keyword>
<evidence type="ECO:0000313" key="3">
    <source>
        <dbReference type="Proteomes" id="UP000236721"/>
    </source>
</evidence>